<comment type="function">
    <text evidence="4">Involved in lipopolysaccharide (LPS) biosynthesis. Catalyzes the transfer of 3-deoxy-D-manno-octulosonate (Kdo) residue(s) from CMP-Kdo to lipid IV(A), the tetraacyldisaccharide-1,4'-bisphosphate precursor of lipid A.</text>
</comment>
<feature type="site" description="Transition state stabilizer" evidence="3">
    <location>
        <position position="216"/>
    </location>
</feature>
<dbReference type="InterPro" id="IPR039901">
    <property type="entry name" value="Kdotransferase"/>
</dbReference>
<dbReference type="STRING" id="1703770.AMJ39_00220"/>
<keyword evidence="4" id="KW-0472">Membrane</keyword>
<reference evidence="6 7" key="1">
    <citation type="journal article" date="2015" name="Microbiome">
        <title>Genomic resolution of linkages in carbon, nitrogen, and sulfur cycling among widespread estuary sediment bacteria.</title>
        <authorList>
            <person name="Baker B.J."/>
            <person name="Lazar C.S."/>
            <person name="Teske A.P."/>
            <person name="Dick G.J."/>
        </authorList>
    </citation>
    <scope>NUCLEOTIDE SEQUENCE [LARGE SCALE GENOMIC DNA]</scope>
    <source>
        <strain evidence="6">DG_24</strain>
    </source>
</reference>
<proteinExistence type="inferred from homology"/>
<evidence type="ECO:0000313" key="6">
    <source>
        <dbReference type="EMBL" id="KPJ54511.1"/>
    </source>
</evidence>
<evidence type="ECO:0000256" key="2">
    <source>
        <dbReference type="PIRSR" id="PIRSR639901-1"/>
    </source>
</evidence>
<organism evidence="6 7">
    <name type="scientific">candidate division TA06 bacterium DG_24</name>
    <dbReference type="NCBI Taxonomy" id="1703770"/>
    <lineage>
        <taxon>Bacteria</taxon>
        <taxon>Bacteria division TA06</taxon>
    </lineage>
</organism>
<dbReference type="SUPFAM" id="SSF53756">
    <property type="entry name" value="UDP-Glycosyltransferase/glycogen phosphorylase"/>
    <property type="match status" value="1"/>
</dbReference>
<dbReference type="Pfam" id="PF04413">
    <property type="entry name" value="Glycos_transf_N"/>
    <property type="match status" value="1"/>
</dbReference>
<comment type="pathway">
    <text evidence="4">Bacterial outer membrane biogenesis; LPS core biosynthesis.</text>
</comment>
<dbReference type="InterPro" id="IPR007507">
    <property type="entry name" value="Glycos_transf_N"/>
</dbReference>
<name>A0A0S7WWX6_UNCT6</name>
<dbReference type="PANTHER" id="PTHR42755">
    <property type="entry name" value="3-DEOXY-MANNO-OCTULOSONATE CYTIDYLYLTRANSFERASE"/>
    <property type="match status" value="1"/>
</dbReference>
<dbReference type="Gene3D" id="3.40.50.2000">
    <property type="entry name" value="Glycogen Phosphorylase B"/>
    <property type="match status" value="1"/>
</dbReference>
<dbReference type="EC" id="2.4.99.12" evidence="4"/>
<feature type="domain" description="3-deoxy-D-manno-octulosonic-acid transferase N-terminal" evidence="5">
    <location>
        <begin position="37"/>
        <end position="218"/>
    </location>
</feature>
<dbReference type="UniPathway" id="UPA00958"/>
<keyword evidence="1 4" id="KW-0808">Transferase</keyword>
<keyword evidence="4" id="KW-0448">Lipopolysaccharide biosynthesis</keyword>
<comment type="subcellular location">
    <subcellularLocation>
        <location evidence="4">Cell membrane</location>
    </subcellularLocation>
</comment>
<dbReference type="PANTHER" id="PTHR42755:SF1">
    <property type="entry name" value="3-DEOXY-D-MANNO-OCTULOSONIC ACID TRANSFERASE, MITOCHONDRIAL-RELATED"/>
    <property type="match status" value="1"/>
</dbReference>
<evidence type="ECO:0000259" key="5">
    <source>
        <dbReference type="Pfam" id="PF04413"/>
    </source>
</evidence>
<dbReference type="AlphaFoldDB" id="A0A0S7WWX6"/>
<comment type="caution">
    <text evidence="6">The sequence shown here is derived from an EMBL/GenBank/DDBJ whole genome shotgun (WGS) entry which is preliminary data.</text>
</comment>
<evidence type="ECO:0000256" key="3">
    <source>
        <dbReference type="PIRSR" id="PIRSR639901-2"/>
    </source>
</evidence>
<dbReference type="InterPro" id="IPR038107">
    <property type="entry name" value="Glycos_transf_N_sf"/>
</dbReference>
<dbReference type="GO" id="GO:0005886">
    <property type="term" value="C:plasma membrane"/>
    <property type="evidence" value="ECO:0007669"/>
    <property type="project" value="UniProtKB-SubCell"/>
</dbReference>
<evidence type="ECO:0000256" key="4">
    <source>
        <dbReference type="RuleBase" id="RU365103"/>
    </source>
</evidence>
<gene>
    <name evidence="6" type="ORF">AMJ39_00220</name>
</gene>
<sequence>MDRRGQLAAAAYDAASTAMLLLASPGLAWQLFLRPEEWKPRLGGRPSSPGRESRRGPVIWLHAASVGEVAAMAPLAAEVRRLRPDASLLVTTVTETGRQRSRDLIPSADWHTLLPVDLRWLTRHAVEFWRPSALLIAETELWPSLVREAKRAGATVCLVNGRISGASFDLYRRISWLTRHVLGCFDLLAVQTSIDAQRVISLGAGPSRVVITGSLKYDLKGAAADGQLSRPVLGIPEKSRLLVAGSTRDGEEELVVAAIARIADRVADLYVVIAPRHRKRFGEVARILKRRGIGFRRRSMGERHRGEQVLLLDTIGELSRVYGLADLAFVGGSLLPFGGHNPLEPAYHGVPVLFGPYMTNSRESAGRLREVGGGVEVSGPDELARMCERLLLDEEERRRRGAAARLVVENESGVAARVAELLAERAII</sequence>
<accession>A0A0S7WWX6</accession>
<evidence type="ECO:0000313" key="7">
    <source>
        <dbReference type="Proteomes" id="UP000052008"/>
    </source>
</evidence>
<dbReference type="GO" id="GO:0009244">
    <property type="term" value="P:lipopolysaccharide core region biosynthetic process"/>
    <property type="evidence" value="ECO:0007669"/>
    <property type="project" value="UniProtKB-UniRule"/>
</dbReference>
<dbReference type="GO" id="GO:0009245">
    <property type="term" value="P:lipid A biosynthetic process"/>
    <property type="evidence" value="ECO:0007669"/>
    <property type="project" value="TreeGrafter"/>
</dbReference>
<dbReference type="GO" id="GO:0043842">
    <property type="term" value="F:Kdo transferase activity"/>
    <property type="evidence" value="ECO:0007669"/>
    <property type="project" value="UniProtKB-EC"/>
</dbReference>
<comment type="similarity">
    <text evidence="4">Belongs to the glycosyltransferase group 1 family.</text>
</comment>
<dbReference type="Proteomes" id="UP000052008">
    <property type="component" value="Unassembled WGS sequence"/>
</dbReference>
<feature type="active site" description="Proton acceptor" evidence="2">
    <location>
        <position position="68"/>
    </location>
</feature>
<evidence type="ECO:0000256" key="1">
    <source>
        <dbReference type="ARBA" id="ARBA00022679"/>
    </source>
</evidence>
<feature type="site" description="Transition state stabilizer" evidence="3">
    <location>
        <position position="138"/>
    </location>
</feature>
<protein>
    <recommendedName>
        <fullName evidence="4">3-deoxy-D-manno-octulosonic acid transferase</fullName>
        <shortName evidence="4">Kdo transferase</shortName>
        <ecNumber evidence="4">2.4.99.12</ecNumber>
    </recommendedName>
    <alternativeName>
        <fullName evidence="4">Lipid IV(A) 3-deoxy-D-manno-octulosonic acid transferase</fullName>
    </alternativeName>
</protein>
<comment type="catalytic activity">
    <reaction evidence="4">
        <text>lipid IVA (E. coli) + CMP-3-deoxy-beta-D-manno-octulosonate = alpha-Kdo-(2-&gt;6)-lipid IVA (E. coli) + CMP + H(+)</text>
        <dbReference type="Rhea" id="RHEA:28066"/>
        <dbReference type="ChEBI" id="CHEBI:15378"/>
        <dbReference type="ChEBI" id="CHEBI:58603"/>
        <dbReference type="ChEBI" id="CHEBI:60364"/>
        <dbReference type="ChEBI" id="CHEBI:60377"/>
        <dbReference type="ChEBI" id="CHEBI:85987"/>
        <dbReference type="EC" id="2.4.99.12"/>
    </reaction>
</comment>
<dbReference type="Gene3D" id="3.40.50.11720">
    <property type="entry name" value="3-Deoxy-D-manno-octulosonic-acid transferase, N-terminal domain"/>
    <property type="match status" value="1"/>
</dbReference>
<dbReference type="EMBL" id="LIZS01000001">
    <property type="protein sequence ID" value="KPJ54511.1"/>
    <property type="molecule type" value="Genomic_DNA"/>
</dbReference>
<keyword evidence="4" id="KW-1003">Cell membrane</keyword>